<evidence type="ECO:0000256" key="3">
    <source>
        <dbReference type="ARBA" id="ARBA00023125"/>
    </source>
</evidence>
<dbReference type="Gene3D" id="1.10.10.10">
    <property type="entry name" value="Winged helix-like DNA-binding domain superfamily/Winged helix DNA-binding domain"/>
    <property type="match status" value="1"/>
</dbReference>
<dbReference type="GO" id="GO:0003677">
    <property type="term" value="F:DNA binding"/>
    <property type="evidence" value="ECO:0007669"/>
    <property type="project" value="UniProtKB-KW"/>
</dbReference>
<evidence type="ECO:0000256" key="2">
    <source>
        <dbReference type="ARBA" id="ARBA00023015"/>
    </source>
</evidence>
<dbReference type="PROSITE" id="PS50931">
    <property type="entry name" value="HTH_LYSR"/>
    <property type="match status" value="1"/>
</dbReference>
<dbReference type="SUPFAM" id="SSF46785">
    <property type="entry name" value="Winged helix' DNA-binding domain"/>
    <property type="match status" value="1"/>
</dbReference>
<dbReference type="InterPro" id="IPR036388">
    <property type="entry name" value="WH-like_DNA-bd_sf"/>
</dbReference>
<dbReference type="Pfam" id="PF03466">
    <property type="entry name" value="LysR_substrate"/>
    <property type="match status" value="1"/>
</dbReference>
<evidence type="ECO:0000256" key="4">
    <source>
        <dbReference type="ARBA" id="ARBA00023163"/>
    </source>
</evidence>
<accession>A0A4R1K5U4</accession>
<dbReference type="InterPro" id="IPR000847">
    <property type="entry name" value="LysR_HTH_N"/>
</dbReference>
<sequence length="284" mass="31716">MELSIDLLRTFVTIAKVNSYTKASCLLNMTQSAVSMQMKRLEEQTGTLFIKQGKRFSISPTGERLLEHAVRILKAHDDALTVIANPDIHDYIRVCSPELYASSILPNALRKFYAKFPNSRIDFSTNTKENMLRKVENGDLDIAIVADMPEPHEKIYSEKVVWVTSPCKGAAMTRPLPLAVYPEGCHIRRWCIESLEKAGIPYRVSFVASSAFAILSAVRAGIAVAPVGYSRVNGEEELYTVLNNLPALPDNTLSIVTAQNLRSLSAQTLISYVREEFVNRSKMM</sequence>
<dbReference type="PANTHER" id="PTHR30579">
    <property type="entry name" value="TRANSCRIPTIONAL REGULATOR"/>
    <property type="match status" value="1"/>
</dbReference>
<dbReference type="EMBL" id="SMGG01000006">
    <property type="protein sequence ID" value="TCK59578.1"/>
    <property type="molecule type" value="Genomic_DNA"/>
</dbReference>
<keyword evidence="7" id="KW-1185">Reference proteome</keyword>
<dbReference type="InterPro" id="IPR005119">
    <property type="entry name" value="LysR_subst-bd"/>
</dbReference>
<dbReference type="AlphaFoldDB" id="A0A4R1K5U4"/>
<keyword evidence="3 6" id="KW-0238">DNA-binding</keyword>
<organism evidence="6 7">
    <name type="scientific">Seleniivibrio woodruffii</name>
    <dbReference type="NCBI Taxonomy" id="1078050"/>
    <lineage>
        <taxon>Bacteria</taxon>
        <taxon>Pseudomonadati</taxon>
        <taxon>Deferribacterota</taxon>
        <taxon>Deferribacteres</taxon>
        <taxon>Deferribacterales</taxon>
        <taxon>Geovibrionaceae</taxon>
        <taxon>Seleniivibrio</taxon>
    </lineage>
</organism>
<reference evidence="6 7" key="1">
    <citation type="submission" date="2019-03" db="EMBL/GenBank/DDBJ databases">
        <title>Genomic Encyclopedia of Type Strains, Phase IV (KMG-IV): sequencing the most valuable type-strain genomes for metagenomic binning, comparative biology and taxonomic classification.</title>
        <authorList>
            <person name="Goeker M."/>
        </authorList>
    </citation>
    <scope>NUCLEOTIDE SEQUENCE [LARGE SCALE GENOMIC DNA]</scope>
    <source>
        <strain evidence="6 7">DSM 24984</strain>
    </source>
</reference>
<dbReference type="Pfam" id="PF00126">
    <property type="entry name" value="HTH_1"/>
    <property type="match status" value="1"/>
</dbReference>
<protein>
    <submittedName>
        <fullName evidence="6">DNA-binding transcriptional LysR family regulator</fullName>
    </submittedName>
</protein>
<keyword evidence="2" id="KW-0805">Transcription regulation</keyword>
<dbReference type="SUPFAM" id="SSF53850">
    <property type="entry name" value="Periplasmic binding protein-like II"/>
    <property type="match status" value="1"/>
</dbReference>
<dbReference type="InterPro" id="IPR036390">
    <property type="entry name" value="WH_DNA-bd_sf"/>
</dbReference>
<keyword evidence="4" id="KW-0804">Transcription</keyword>
<comment type="caution">
    <text evidence="6">The sequence shown here is derived from an EMBL/GenBank/DDBJ whole genome shotgun (WGS) entry which is preliminary data.</text>
</comment>
<name>A0A4R1K5U4_9BACT</name>
<dbReference type="RefSeq" id="WP_132874484.1">
    <property type="nucleotide sequence ID" value="NZ_SMGG01000006.1"/>
</dbReference>
<feature type="domain" description="HTH lysR-type" evidence="5">
    <location>
        <begin position="1"/>
        <end position="59"/>
    </location>
</feature>
<dbReference type="Gene3D" id="3.40.190.10">
    <property type="entry name" value="Periplasmic binding protein-like II"/>
    <property type="match status" value="2"/>
</dbReference>
<evidence type="ECO:0000256" key="1">
    <source>
        <dbReference type="ARBA" id="ARBA00009437"/>
    </source>
</evidence>
<evidence type="ECO:0000313" key="7">
    <source>
        <dbReference type="Proteomes" id="UP000294614"/>
    </source>
</evidence>
<evidence type="ECO:0000313" key="6">
    <source>
        <dbReference type="EMBL" id="TCK59578.1"/>
    </source>
</evidence>
<dbReference type="Proteomes" id="UP000294614">
    <property type="component" value="Unassembled WGS sequence"/>
</dbReference>
<dbReference type="PANTHER" id="PTHR30579:SF7">
    <property type="entry name" value="HTH-TYPE TRANSCRIPTIONAL REGULATOR LRHA-RELATED"/>
    <property type="match status" value="1"/>
</dbReference>
<gene>
    <name evidence="6" type="ORF">C8D98_2512</name>
</gene>
<evidence type="ECO:0000259" key="5">
    <source>
        <dbReference type="PROSITE" id="PS50931"/>
    </source>
</evidence>
<dbReference type="InterPro" id="IPR050176">
    <property type="entry name" value="LTTR"/>
</dbReference>
<dbReference type="OrthoDB" id="464481at2"/>
<dbReference type="GO" id="GO:0003700">
    <property type="term" value="F:DNA-binding transcription factor activity"/>
    <property type="evidence" value="ECO:0007669"/>
    <property type="project" value="InterPro"/>
</dbReference>
<comment type="similarity">
    <text evidence="1">Belongs to the LysR transcriptional regulatory family.</text>
</comment>
<proteinExistence type="inferred from homology"/>